<sequence length="167" mass="17880">MRIKAAVLLMAGMLLAGCGDDPGTPYLEFTGGGFIFNYRIGEAFYGFVVKPHREIPEGTEIIAEFEDPAGGDPIIVTALAKPSQLQYMFRTPGVQGVVKDRPYKVSVSLKEPGTGETLAVYSKEFKSSMDQSDLPGVALTVGPGYHPNPALFDAGEKAFVIPKAGKH</sequence>
<gene>
    <name evidence="2" type="ORF">GQF03_16875</name>
</gene>
<protein>
    <recommendedName>
        <fullName evidence="4">Lipoprotein</fullName>
    </recommendedName>
</protein>
<dbReference type="OrthoDB" id="7916166at2"/>
<dbReference type="Proteomes" id="UP000445696">
    <property type="component" value="Unassembled WGS sequence"/>
</dbReference>
<evidence type="ECO:0000256" key="1">
    <source>
        <dbReference type="SAM" id="SignalP"/>
    </source>
</evidence>
<organism evidence="2 3">
    <name type="scientific">Sneathiella chungangensis</name>
    <dbReference type="NCBI Taxonomy" id="1418234"/>
    <lineage>
        <taxon>Bacteria</taxon>
        <taxon>Pseudomonadati</taxon>
        <taxon>Pseudomonadota</taxon>
        <taxon>Alphaproteobacteria</taxon>
        <taxon>Sneathiellales</taxon>
        <taxon>Sneathiellaceae</taxon>
        <taxon>Sneathiella</taxon>
    </lineage>
</organism>
<reference evidence="2 3" key="1">
    <citation type="journal article" date="2014" name="Int. J. Syst. Evol. Microbiol.">
        <title>Sneathiella chungangensis sp. nov., isolated from a marine sand, and emended description of the genus Sneathiella.</title>
        <authorList>
            <person name="Siamphan C."/>
            <person name="Kim H."/>
            <person name="Lee J.S."/>
            <person name="Kim W."/>
        </authorList>
    </citation>
    <scope>NUCLEOTIDE SEQUENCE [LARGE SCALE GENOMIC DNA]</scope>
    <source>
        <strain evidence="2 3">KCTC 32476</strain>
    </source>
</reference>
<name>A0A845MJT4_9PROT</name>
<proteinExistence type="predicted"/>
<dbReference type="RefSeq" id="WP_161340474.1">
    <property type="nucleotide sequence ID" value="NZ_JBHSDG010000003.1"/>
</dbReference>
<feature type="chain" id="PRO_5032395638" description="Lipoprotein" evidence="1">
    <location>
        <begin position="17"/>
        <end position="167"/>
    </location>
</feature>
<dbReference type="AlphaFoldDB" id="A0A845MJT4"/>
<dbReference type="EMBL" id="WTVA01000015">
    <property type="protein sequence ID" value="MZR24011.1"/>
    <property type="molecule type" value="Genomic_DNA"/>
</dbReference>
<keyword evidence="1" id="KW-0732">Signal</keyword>
<feature type="signal peptide" evidence="1">
    <location>
        <begin position="1"/>
        <end position="16"/>
    </location>
</feature>
<dbReference type="PROSITE" id="PS51257">
    <property type="entry name" value="PROKAR_LIPOPROTEIN"/>
    <property type="match status" value="1"/>
</dbReference>
<comment type="caution">
    <text evidence="2">The sequence shown here is derived from an EMBL/GenBank/DDBJ whole genome shotgun (WGS) entry which is preliminary data.</text>
</comment>
<evidence type="ECO:0008006" key="4">
    <source>
        <dbReference type="Google" id="ProtNLM"/>
    </source>
</evidence>
<keyword evidence="3" id="KW-1185">Reference proteome</keyword>
<accession>A0A845MJT4</accession>
<evidence type="ECO:0000313" key="2">
    <source>
        <dbReference type="EMBL" id="MZR24011.1"/>
    </source>
</evidence>
<evidence type="ECO:0000313" key="3">
    <source>
        <dbReference type="Proteomes" id="UP000445696"/>
    </source>
</evidence>